<proteinExistence type="inferred from homology"/>
<gene>
    <name evidence="7" type="ORF">OSB1V03_LOCUS545</name>
</gene>
<feature type="domain" description="Tyrosine specific protein phosphatases" evidence="6">
    <location>
        <begin position="77"/>
        <end position="144"/>
    </location>
</feature>
<protein>
    <recommendedName>
        <fullName evidence="2">protein-tyrosine-phosphatase</fullName>
        <ecNumber evidence="2">3.1.3.48</ecNumber>
    </recommendedName>
</protein>
<keyword evidence="4" id="KW-0904">Protein phosphatase</keyword>
<dbReference type="PANTHER" id="PTHR45848:SF4">
    <property type="entry name" value="DUAL SPECIFICITY PROTEIN PHOSPHATASE 12"/>
    <property type="match status" value="1"/>
</dbReference>
<accession>A0A7R9PTT6</accession>
<dbReference type="EMBL" id="CAJPIZ010000113">
    <property type="protein sequence ID" value="CAG2100479.1"/>
    <property type="molecule type" value="Genomic_DNA"/>
</dbReference>
<dbReference type="SUPFAM" id="SSF52799">
    <property type="entry name" value="(Phosphotyrosine protein) phosphatases II"/>
    <property type="match status" value="1"/>
</dbReference>
<keyword evidence="3" id="KW-0378">Hydrolase</keyword>
<dbReference type="GO" id="GO:0004725">
    <property type="term" value="F:protein tyrosine phosphatase activity"/>
    <property type="evidence" value="ECO:0007669"/>
    <property type="project" value="UniProtKB-EC"/>
</dbReference>
<dbReference type="PROSITE" id="PS00383">
    <property type="entry name" value="TYR_PHOSPHATASE_1"/>
    <property type="match status" value="1"/>
</dbReference>
<keyword evidence="8" id="KW-1185">Reference proteome</keyword>
<dbReference type="Gene3D" id="3.90.190.10">
    <property type="entry name" value="Protein tyrosine phosphatase superfamily"/>
    <property type="match status" value="1"/>
</dbReference>
<evidence type="ECO:0000256" key="1">
    <source>
        <dbReference type="ARBA" id="ARBA00008601"/>
    </source>
</evidence>
<dbReference type="Pfam" id="PF00782">
    <property type="entry name" value="DSPc"/>
    <property type="match status" value="1"/>
</dbReference>
<organism evidence="7">
    <name type="scientific">Medioppia subpectinata</name>
    <dbReference type="NCBI Taxonomy" id="1979941"/>
    <lineage>
        <taxon>Eukaryota</taxon>
        <taxon>Metazoa</taxon>
        <taxon>Ecdysozoa</taxon>
        <taxon>Arthropoda</taxon>
        <taxon>Chelicerata</taxon>
        <taxon>Arachnida</taxon>
        <taxon>Acari</taxon>
        <taxon>Acariformes</taxon>
        <taxon>Sarcoptiformes</taxon>
        <taxon>Oribatida</taxon>
        <taxon>Brachypylina</taxon>
        <taxon>Oppioidea</taxon>
        <taxon>Oppiidae</taxon>
        <taxon>Medioppia</taxon>
    </lineage>
</organism>
<evidence type="ECO:0000256" key="3">
    <source>
        <dbReference type="ARBA" id="ARBA00022801"/>
    </source>
</evidence>
<dbReference type="OrthoDB" id="6408925at2759"/>
<dbReference type="GO" id="GO:0008138">
    <property type="term" value="F:protein tyrosine/serine/threonine phosphatase activity"/>
    <property type="evidence" value="ECO:0007669"/>
    <property type="project" value="TreeGrafter"/>
</dbReference>
<dbReference type="InterPro" id="IPR029021">
    <property type="entry name" value="Prot-tyrosine_phosphatase-like"/>
</dbReference>
<dbReference type="InterPro" id="IPR020422">
    <property type="entry name" value="TYR_PHOSPHATASE_DUAL_dom"/>
</dbReference>
<evidence type="ECO:0000313" key="8">
    <source>
        <dbReference type="Proteomes" id="UP000759131"/>
    </source>
</evidence>
<dbReference type="SMART" id="SM00195">
    <property type="entry name" value="DSPc"/>
    <property type="match status" value="1"/>
</dbReference>
<evidence type="ECO:0000259" key="6">
    <source>
        <dbReference type="PROSITE" id="PS50056"/>
    </source>
</evidence>
<dbReference type="AlphaFoldDB" id="A0A7R9PTT6"/>
<evidence type="ECO:0000256" key="4">
    <source>
        <dbReference type="ARBA" id="ARBA00022912"/>
    </source>
</evidence>
<dbReference type="Proteomes" id="UP000759131">
    <property type="component" value="Unassembled WGS sequence"/>
</dbReference>
<feature type="domain" description="Tyrosine-protein phosphatase" evidence="5">
    <location>
        <begin position="13"/>
        <end position="156"/>
    </location>
</feature>
<dbReference type="EMBL" id="OC854688">
    <property type="protein sequence ID" value="CAD7620049.1"/>
    <property type="molecule type" value="Genomic_DNA"/>
</dbReference>
<dbReference type="PROSITE" id="PS50056">
    <property type="entry name" value="TYR_PHOSPHATASE_2"/>
    <property type="match status" value="1"/>
</dbReference>
<dbReference type="PANTHER" id="PTHR45848">
    <property type="entry name" value="DUAL SPECIFICITY PROTEIN PHOSPHATASE 12 FAMILY MEMBER"/>
    <property type="match status" value="1"/>
</dbReference>
<evidence type="ECO:0000256" key="2">
    <source>
        <dbReference type="ARBA" id="ARBA00013064"/>
    </source>
</evidence>
<dbReference type="InterPro" id="IPR000340">
    <property type="entry name" value="Dual-sp_phosphatase_cat-dom"/>
</dbReference>
<reference evidence="7" key="1">
    <citation type="submission" date="2020-11" db="EMBL/GenBank/DDBJ databases">
        <authorList>
            <person name="Tran Van P."/>
        </authorList>
    </citation>
    <scope>NUCLEOTIDE SEQUENCE</scope>
</reference>
<name>A0A7R9PTT6_9ACAR</name>
<evidence type="ECO:0000259" key="5">
    <source>
        <dbReference type="PROSITE" id="PS50054"/>
    </source>
</evidence>
<comment type="similarity">
    <text evidence="1">Belongs to the protein-tyrosine phosphatase family. Non-receptor class dual specificity subfamily.</text>
</comment>
<dbReference type="CDD" id="cd14498">
    <property type="entry name" value="DSP"/>
    <property type="match status" value="1"/>
</dbReference>
<dbReference type="GO" id="GO:0005634">
    <property type="term" value="C:nucleus"/>
    <property type="evidence" value="ECO:0007669"/>
    <property type="project" value="TreeGrafter"/>
</dbReference>
<evidence type="ECO:0000313" key="7">
    <source>
        <dbReference type="EMBL" id="CAD7620049.1"/>
    </source>
</evidence>
<sequence length="307" mass="34965">MFQTLHGIPGYEEMNQIWSTLYLGSYEATQNLPELQKHNIRTILTVMHTEIPADKRHPTVKYHYIPAHDIESQDLLTRFPEAYAIIDAAVTAKTGILVHCAAGISRSATTVISYLMKKLGKTATAAHDLCQRKRTIIGPNDSFLIQLRLYEKMGCRLDANHLPFRQYLFNICDHFDNYAQFFERLAVAERSTSYLNLGQKFGCVGCGQELFRELHVLHNDGSQRYQELPECGKVFVEPQRWMSGQFAAYDRALSVVVIKCPKCDRPVAKFYTPTGTEVTPIGCLCRNHLDTKNLDIQMLPDAYKLLS</sequence>
<dbReference type="EC" id="3.1.3.48" evidence="2"/>
<dbReference type="InterPro" id="IPR000387">
    <property type="entry name" value="Tyr_Pase_dom"/>
</dbReference>
<dbReference type="InterPro" id="IPR016130">
    <property type="entry name" value="Tyr_Pase_AS"/>
</dbReference>
<dbReference type="PROSITE" id="PS50054">
    <property type="entry name" value="TYR_PHOSPHATASE_DUAL"/>
    <property type="match status" value="1"/>
</dbReference>